<dbReference type="Gene3D" id="1.20.140.40">
    <property type="entry name" value="Invertase/pectin methylesterase inhibitor family protein"/>
    <property type="match status" value="1"/>
</dbReference>
<comment type="similarity">
    <text evidence="4">In the C-terminal section; belongs to the pectinesterase family.</text>
</comment>
<accession>A0AAN9FLP4</accession>
<keyword evidence="15" id="KW-0812">Transmembrane</keyword>
<comment type="catalytic activity">
    <reaction evidence="11 14">
        <text>[(1-&gt;4)-alpha-D-galacturonosyl methyl ester](n) + n H2O = [(1-&gt;4)-alpha-D-galacturonosyl](n) + n methanol + n H(+)</text>
        <dbReference type="Rhea" id="RHEA:22380"/>
        <dbReference type="Rhea" id="RHEA-COMP:14570"/>
        <dbReference type="Rhea" id="RHEA-COMP:14573"/>
        <dbReference type="ChEBI" id="CHEBI:15377"/>
        <dbReference type="ChEBI" id="CHEBI:15378"/>
        <dbReference type="ChEBI" id="CHEBI:17790"/>
        <dbReference type="ChEBI" id="CHEBI:140522"/>
        <dbReference type="ChEBI" id="CHEBI:140523"/>
        <dbReference type="EC" id="3.1.1.11"/>
    </reaction>
</comment>
<dbReference type="GO" id="GO:0004857">
    <property type="term" value="F:enzyme inhibitor activity"/>
    <property type="evidence" value="ECO:0007669"/>
    <property type="project" value="InterPro"/>
</dbReference>
<dbReference type="Proteomes" id="UP001359559">
    <property type="component" value="Unassembled WGS sequence"/>
</dbReference>
<dbReference type="AlphaFoldDB" id="A0AAN9FLP4"/>
<reference evidence="17 18" key="1">
    <citation type="submission" date="2024-01" db="EMBL/GenBank/DDBJ databases">
        <title>The genomes of 5 underutilized Papilionoideae crops provide insights into root nodulation and disease resistance.</title>
        <authorList>
            <person name="Yuan L."/>
        </authorList>
    </citation>
    <scope>NUCLEOTIDE SEQUENCE [LARGE SCALE GENOMIC DNA]</scope>
    <source>
        <strain evidence="17">LY-2023</strain>
        <tissue evidence="17">Leaf</tissue>
    </source>
</reference>
<evidence type="ECO:0000256" key="15">
    <source>
        <dbReference type="SAM" id="Phobius"/>
    </source>
</evidence>
<dbReference type="GO" id="GO:0045490">
    <property type="term" value="P:pectin catabolic process"/>
    <property type="evidence" value="ECO:0007669"/>
    <property type="project" value="UniProtKB-UniRule"/>
</dbReference>
<gene>
    <name evidence="17" type="ORF">RJT34_22990</name>
</gene>
<dbReference type="PANTHER" id="PTHR31707">
    <property type="entry name" value="PECTINESTERASE"/>
    <property type="match status" value="1"/>
</dbReference>
<dbReference type="GO" id="GO:0030599">
    <property type="term" value="F:pectinesterase activity"/>
    <property type="evidence" value="ECO:0007669"/>
    <property type="project" value="UniProtKB-UniRule"/>
</dbReference>
<dbReference type="InterPro" id="IPR035513">
    <property type="entry name" value="Invertase/methylesterase_inhib"/>
</dbReference>
<evidence type="ECO:0000256" key="10">
    <source>
        <dbReference type="ARBA" id="ARBA00023180"/>
    </source>
</evidence>
<keyword evidence="9" id="KW-1015">Disulfide bond</keyword>
<evidence type="ECO:0000256" key="13">
    <source>
        <dbReference type="PROSITE-ProRule" id="PRU10040"/>
    </source>
</evidence>
<evidence type="ECO:0000313" key="18">
    <source>
        <dbReference type="Proteomes" id="UP001359559"/>
    </source>
</evidence>
<comment type="similarity">
    <text evidence="3">In the N-terminal section; belongs to the PMEI family.</text>
</comment>
<evidence type="ECO:0000256" key="2">
    <source>
        <dbReference type="ARBA" id="ARBA00005184"/>
    </source>
</evidence>
<keyword evidence="18" id="KW-1185">Reference proteome</keyword>
<evidence type="ECO:0000256" key="5">
    <source>
        <dbReference type="ARBA" id="ARBA00013229"/>
    </source>
</evidence>
<evidence type="ECO:0000256" key="4">
    <source>
        <dbReference type="ARBA" id="ARBA00007786"/>
    </source>
</evidence>
<evidence type="ECO:0000256" key="12">
    <source>
        <dbReference type="ARBA" id="ARBA00057335"/>
    </source>
</evidence>
<comment type="function">
    <text evidence="12 14">Acts in the modification of cell walls via demethylesterification of cell wall pectin.</text>
</comment>
<dbReference type="GO" id="GO:0042545">
    <property type="term" value="P:cell wall modification"/>
    <property type="evidence" value="ECO:0007669"/>
    <property type="project" value="UniProtKB-UniRule"/>
</dbReference>
<keyword evidence="7 14" id="KW-0378">Hydrolase</keyword>
<evidence type="ECO:0000256" key="7">
    <source>
        <dbReference type="ARBA" id="ARBA00022801"/>
    </source>
</evidence>
<dbReference type="InterPro" id="IPR000070">
    <property type="entry name" value="Pectinesterase_cat"/>
</dbReference>
<evidence type="ECO:0000256" key="1">
    <source>
        <dbReference type="ARBA" id="ARBA00004191"/>
    </source>
</evidence>
<dbReference type="SUPFAM" id="SSF101148">
    <property type="entry name" value="Plant invertase/pectin methylesterase inhibitor"/>
    <property type="match status" value="1"/>
</dbReference>
<evidence type="ECO:0000313" key="17">
    <source>
        <dbReference type="EMBL" id="KAK7277969.1"/>
    </source>
</evidence>
<keyword evidence="14" id="KW-0964">Secreted</keyword>
<comment type="subcellular location">
    <subcellularLocation>
        <location evidence="1 14">Secreted</location>
        <location evidence="1 14">Cell wall</location>
    </subcellularLocation>
</comment>
<evidence type="ECO:0000256" key="14">
    <source>
        <dbReference type="RuleBase" id="RU000589"/>
    </source>
</evidence>
<keyword evidence="10" id="KW-0325">Glycoprotein</keyword>
<comment type="pathway">
    <text evidence="2 14">Glycan metabolism; pectin degradation; 2-dehydro-3-deoxy-D-gluconate from pectin: step 1/5.</text>
</comment>
<dbReference type="Gene3D" id="2.160.20.10">
    <property type="entry name" value="Single-stranded right-handed beta-helix, Pectin lyase-like"/>
    <property type="match status" value="1"/>
</dbReference>
<dbReference type="EC" id="3.1.1.11" evidence="5 14"/>
<dbReference type="PROSITE" id="PS00503">
    <property type="entry name" value="PECTINESTERASE_2"/>
    <property type="match status" value="1"/>
</dbReference>
<keyword evidence="15" id="KW-0472">Membrane</keyword>
<dbReference type="Pfam" id="PF01095">
    <property type="entry name" value="Pectinesterase"/>
    <property type="match status" value="1"/>
</dbReference>
<dbReference type="SUPFAM" id="SSF51126">
    <property type="entry name" value="Pectin lyase-like"/>
    <property type="match status" value="1"/>
</dbReference>
<dbReference type="NCBIfam" id="TIGR01614">
    <property type="entry name" value="PME_inhib"/>
    <property type="match status" value="1"/>
</dbReference>
<dbReference type="InterPro" id="IPR006501">
    <property type="entry name" value="Pectinesterase_inhib_dom"/>
</dbReference>
<protein>
    <recommendedName>
        <fullName evidence="5 14">Pectinesterase</fullName>
        <ecNumber evidence="5 14">3.1.1.11</ecNumber>
    </recommendedName>
</protein>
<dbReference type="Pfam" id="PF04043">
    <property type="entry name" value="PMEI"/>
    <property type="match status" value="1"/>
</dbReference>
<organism evidence="17 18">
    <name type="scientific">Clitoria ternatea</name>
    <name type="common">Butterfly pea</name>
    <dbReference type="NCBI Taxonomy" id="43366"/>
    <lineage>
        <taxon>Eukaryota</taxon>
        <taxon>Viridiplantae</taxon>
        <taxon>Streptophyta</taxon>
        <taxon>Embryophyta</taxon>
        <taxon>Tracheophyta</taxon>
        <taxon>Spermatophyta</taxon>
        <taxon>Magnoliopsida</taxon>
        <taxon>eudicotyledons</taxon>
        <taxon>Gunneridae</taxon>
        <taxon>Pentapetalae</taxon>
        <taxon>rosids</taxon>
        <taxon>fabids</taxon>
        <taxon>Fabales</taxon>
        <taxon>Fabaceae</taxon>
        <taxon>Papilionoideae</taxon>
        <taxon>50 kb inversion clade</taxon>
        <taxon>NPAAA clade</taxon>
        <taxon>indigoferoid/millettioid clade</taxon>
        <taxon>Phaseoleae</taxon>
        <taxon>Clitoria</taxon>
    </lineage>
</organism>
<keyword evidence="15" id="KW-1133">Transmembrane helix</keyword>
<dbReference type="InterPro" id="IPR012334">
    <property type="entry name" value="Pectin_lyas_fold"/>
</dbReference>
<evidence type="ECO:0000259" key="16">
    <source>
        <dbReference type="SMART" id="SM00856"/>
    </source>
</evidence>
<keyword evidence="8 14" id="KW-0063">Aspartyl esterase</keyword>
<evidence type="ECO:0000256" key="8">
    <source>
        <dbReference type="ARBA" id="ARBA00023085"/>
    </source>
</evidence>
<dbReference type="PROSITE" id="PS00800">
    <property type="entry name" value="PECTINESTERASE_1"/>
    <property type="match status" value="1"/>
</dbReference>
<dbReference type="InterPro" id="IPR033131">
    <property type="entry name" value="Pectinesterase_Asp_AS"/>
</dbReference>
<evidence type="ECO:0000256" key="11">
    <source>
        <dbReference type="ARBA" id="ARBA00047928"/>
    </source>
</evidence>
<evidence type="ECO:0000256" key="9">
    <source>
        <dbReference type="ARBA" id="ARBA00023157"/>
    </source>
</evidence>
<evidence type="ECO:0000256" key="3">
    <source>
        <dbReference type="ARBA" id="ARBA00006027"/>
    </source>
</evidence>
<dbReference type="InterPro" id="IPR018040">
    <property type="entry name" value="Pectinesterase_Tyr_AS"/>
</dbReference>
<dbReference type="FunFam" id="2.160.20.10:FF:000001">
    <property type="entry name" value="Pectinesterase"/>
    <property type="match status" value="1"/>
</dbReference>
<sequence>MAGEDGSSGRRIAIISMSTFLLVAMVIAVTIGMNLNQDGSDDENNKAHVASTMKAVKTLCQPTDYRKECVETLAEEAGNVTDPRELIKLAFNITIKKITNGMQKTDTILELEKDPRAKMALDTCKKLMDLSIYEFTRSMDEMGILNLDNLDKILTSLRVWLSGAITYQYTCLDGFENTTSEAGDKMKRFLTTAMRLSSNALAIITELSKTVSYYAADNDDGRRLFQDFGENQEYELGHGDKEIADFPSWVDEVDEGAVGIRRLLGKKKKLKANAVVAKDGSGKFRSINEALKKVPKHNKKFFVIYIKKGVYREYVEVTTTMRYVVFVGEGGQKTRITGNKNYKDGINTYNTPTVSILGDHFVAINMGFENSAGPKKFQAVAIRVQGDKSIFYKCSMDGYQDTLYAHTMRQYYRDCTISGTIDFVFGDGVAFFQNCTFVVRKALKNQQCIVTAQGRKEKDQPSGIVIQGGAIIADENVELENEAYLARPWKNYSRTIFMDAYLGDLIQPDGYMPWPGPTGLTGMNTCFYAEYNNIGPGSDKSKRVKWKGIKTLTSKSVSDFLPSEFFNGDEWIKVTKIPYSSGNTSHKNSDKD</sequence>
<dbReference type="CDD" id="cd15798">
    <property type="entry name" value="PMEI-like_3"/>
    <property type="match status" value="1"/>
</dbReference>
<evidence type="ECO:0000256" key="6">
    <source>
        <dbReference type="ARBA" id="ARBA00022512"/>
    </source>
</evidence>
<feature type="active site" evidence="13">
    <location>
        <position position="422"/>
    </location>
</feature>
<feature type="transmembrane region" description="Helical" evidence="15">
    <location>
        <begin position="12"/>
        <end position="35"/>
    </location>
</feature>
<comment type="caution">
    <text evidence="17">The sequence shown here is derived from an EMBL/GenBank/DDBJ whole genome shotgun (WGS) entry which is preliminary data.</text>
</comment>
<keyword evidence="14" id="KW-0961">Cell wall biogenesis/degradation</keyword>
<name>A0AAN9FLP4_CLITE</name>
<proteinExistence type="inferred from homology"/>
<dbReference type="FunFam" id="1.20.140.40:FF:000001">
    <property type="entry name" value="Pectinesterase"/>
    <property type="match status" value="1"/>
</dbReference>
<dbReference type="InterPro" id="IPR011050">
    <property type="entry name" value="Pectin_lyase_fold/virulence"/>
</dbReference>
<dbReference type="SMART" id="SM00856">
    <property type="entry name" value="PMEI"/>
    <property type="match status" value="1"/>
</dbReference>
<dbReference type="EMBL" id="JAYKXN010000006">
    <property type="protein sequence ID" value="KAK7277969.1"/>
    <property type="molecule type" value="Genomic_DNA"/>
</dbReference>
<feature type="domain" description="Pectinesterase inhibitor" evidence="16">
    <location>
        <begin position="51"/>
        <end position="203"/>
    </location>
</feature>
<keyword evidence="6 14" id="KW-0134">Cell wall</keyword>